<evidence type="ECO:0000256" key="8">
    <source>
        <dbReference type="SAM" id="Phobius"/>
    </source>
</evidence>
<dbReference type="RefSeq" id="WP_007001011.1">
    <property type="nucleotide sequence ID" value="NZ_JH992955.1"/>
</dbReference>
<dbReference type="GO" id="GO:0042910">
    <property type="term" value="F:xenobiotic transmembrane transporter activity"/>
    <property type="evidence" value="ECO:0007669"/>
    <property type="project" value="InterPro"/>
</dbReference>
<dbReference type="PANTHER" id="PTHR42893">
    <property type="entry name" value="PROTEIN DETOXIFICATION 44, CHLOROPLASTIC-RELATED"/>
    <property type="match status" value="1"/>
</dbReference>
<evidence type="ECO:0000256" key="4">
    <source>
        <dbReference type="ARBA" id="ARBA00022475"/>
    </source>
</evidence>
<keyword evidence="5 8" id="KW-0812">Transmembrane</keyword>
<dbReference type="Proteomes" id="UP000009888">
    <property type="component" value="Unassembled WGS sequence"/>
</dbReference>
<proteinExistence type="inferred from homology"/>
<evidence type="ECO:0000313" key="10">
    <source>
        <dbReference type="Proteomes" id="UP000009888"/>
    </source>
</evidence>
<protein>
    <submittedName>
        <fullName evidence="9">MATE efflux family protein</fullName>
    </submittedName>
</protein>
<feature type="transmembrane region" description="Helical" evidence="8">
    <location>
        <begin position="105"/>
        <end position="123"/>
    </location>
</feature>
<keyword evidence="6 8" id="KW-1133">Transmembrane helix</keyword>
<dbReference type="PIRSF" id="PIRSF006603">
    <property type="entry name" value="DinF"/>
    <property type="match status" value="1"/>
</dbReference>
<comment type="subcellular location">
    <subcellularLocation>
        <location evidence="1">Cell membrane</location>
        <topology evidence="1">Multi-pass membrane protein</topology>
    </subcellularLocation>
</comment>
<dbReference type="AlphaFoldDB" id="K9F1W2"/>
<feature type="transmembrane region" description="Helical" evidence="8">
    <location>
        <begin position="322"/>
        <end position="341"/>
    </location>
</feature>
<dbReference type="PATRIC" id="fig|883066.3.peg.835"/>
<evidence type="ECO:0000256" key="2">
    <source>
        <dbReference type="ARBA" id="ARBA00010199"/>
    </source>
</evidence>
<organism evidence="9 10">
    <name type="scientific">Actinobaculum massiliense ACS-171-V-Col2</name>
    <dbReference type="NCBI Taxonomy" id="883066"/>
    <lineage>
        <taxon>Bacteria</taxon>
        <taxon>Bacillati</taxon>
        <taxon>Actinomycetota</taxon>
        <taxon>Actinomycetes</taxon>
        <taxon>Actinomycetales</taxon>
        <taxon>Actinomycetaceae</taxon>
        <taxon>Actinobaculum</taxon>
    </lineage>
</organism>
<evidence type="ECO:0000313" key="9">
    <source>
        <dbReference type="EMBL" id="EKU95440.1"/>
    </source>
</evidence>
<dbReference type="InterPro" id="IPR048279">
    <property type="entry name" value="MdtK-like"/>
</dbReference>
<accession>K9F1W2</accession>
<dbReference type="CDD" id="cd13136">
    <property type="entry name" value="MATE_DinF_like"/>
    <property type="match status" value="1"/>
</dbReference>
<dbReference type="NCBIfam" id="TIGR00797">
    <property type="entry name" value="matE"/>
    <property type="match status" value="1"/>
</dbReference>
<keyword evidence="7 8" id="KW-0472">Membrane</keyword>
<feature type="transmembrane region" description="Helical" evidence="8">
    <location>
        <begin position="418"/>
        <end position="437"/>
    </location>
</feature>
<feature type="transmembrane region" description="Helical" evidence="8">
    <location>
        <begin position="24"/>
        <end position="42"/>
    </location>
</feature>
<reference evidence="9 10" key="1">
    <citation type="submission" date="2012-09" db="EMBL/GenBank/DDBJ databases">
        <title>The Genome Sequence of Actinobaculum massiliae ACS-171-V-COL2.</title>
        <authorList>
            <consortium name="The Broad Institute Genome Sequencing Platform"/>
            <person name="Earl A."/>
            <person name="Ward D."/>
            <person name="Feldgarden M."/>
            <person name="Gevers D."/>
            <person name="Saerens B."/>
            <person name="Vaneechoutte M."/>
            <person name="Walker B."/>
            <person name="Young S.K."/>
            <person name="Zeng Q."/>
            <person name="Gargeya S."/>
            <person name="Fitzgerald M."/>
            <person name="Haas B."/>
            <person name="Abouelleil A."/>
            <person name="Alvarado L."/>
            <person name="Arachchi H.M."/>
            <person name="Berlin A."/>
            <person name="Chapman S.B."/>
            <person name="Goldberg J."/>
            <person name="Griggs A."/>
            <person name="Gujja S."/>
            <person name="Hansen M."/>
            <person name="Howarth C."/>
            <person name="Imamovic A."/>
            <person name="Larimer J."/>
            <person name="McCowen C."/>
            <person name="Montmayeur A."/>
            <person name="Murphy C."/>
            <person name="Neiman D."/>
            <person name="Pearson M."/>
            <person name="Priest M."/>
            <person name="Roberts A."/>
            <person name="Saif S."/>
            <person name="Shea T."/>
            <person name="Sisk P."/>
            <person name="Sykes S."/>
            <person name="Wortman J."/>
            <person name="Nusbaum C."/>
            <person name="Birren B."/>
        </authorList>
    </citation>
    <scope>NUCLEOTIDE SEQUENCE [LARGE SCALE GENOMIC DNA]</scope>
    <source>
        <strain evidence="10">ACS-171-V-Col2</strain>
    </source>
</reference>
<dbReference type="HOGENOM" id="CLU_012893_16_3_11"/>
<keyword evidence="4" id="KW-1003">Cell membrane</keyword>
<evidence type="ECO:0000256" key="6">
    <source>
        <dbReference type="ARBA" id="ARBA00022989"/>
    </source>
</evidence>
<dbReference type="InterPro" id="IPR044644">
    <property type="entry name" value="DinF-like"/>
</dbReference>
<feature type="transmembrane region" description="Helical" evidence="8">
    <location>
        <begin position="202"/>
        <end position="222"/>
    </location>
</feature>
<feature type="transmembrane region" description="Helical" evidence="8">
    <location>
        <begin position="353"/>
        <end position="378"/>
    </location>
</feature>
<gene>
    <name evidence="9" type="ORF">HMPREF9233_00805</name>
</gene>
<evidence type="ECO:0000256" key="1">
    <source>
        <dbReference type="ARBA" id="ARBA00004651"/>
    </source>
</evidence>
<sequence length="453" mass="47661">MRETEKNDETVTKAELNRHLDHEIARLALPSLGSLLAQPLLVATDSVMVGNLGTEPLAGLSLSSTILSTVVGLCIFLAYATTAATARYVGAGKMRRAMRQGMDGIWLGLGLGLLLAATLFAFAPQVLRAFGASPAIVSAGTTYLRLAALGLPGMLLNLAATGTVRGLGDTKIPFKVAIFGSLINIPLNYVFIYPIGWGLAGAAIGTATAQTIMGLWLGGVVVKRAREHSVSLVPRGAGVLRALKDSVPLIVRTVVLRVSILLEIAAATRLGTEALAANQITMTVWNFAIYGLDALAMAAQILVGQALGGGNRARVHGVLHRCLYRGFTVGAIIGILMAASSPFLPRLMSSDAYVLRLALISLIIMAFATPLASIAYILDGVLIGAGDLRALAWLMVVTLIAYTPAGLAVLFWGSGLWGFAWLWIGYGFVFLGTRALVTWLRARGEAWITLGAA</sequence>
<dbReference type="GO" id="GO:0015297">
    <property type="term" value="F:antiporter activity"/>
    <property type="evidence" value="ECO:0007669"/>
    <property type="project" value="InterPro"/>
</dbReference>
<evidence type="ECO:0000256" key="3">
    <source>
        <dbReference type="ARBA" id="ARBA00022448"/>
    </source>
</evidence>
<feature type="transmembrane region" description="Helical" evidence="8">
    <location>
        <begin position="62"/>
        <end position="84"/>
    </location>
</feature>
<dbReference type="InterPro" id="IPR002528">
    <property type="entry name" value="MATE_fam"/>
</dbReference>
<dbReference type="STRING" id="202789.GCA_001457435_01320"/>
<dbReference type="GO" id="GO:0005886">
    <property type="term" value="C:plasma membrane"/>
    <property type="evidence" value="ECO:0007669"/>
    <property type="project" value="UniProtKB-SubCell"/>
</dbReference>
<feature type="transmembrane region" description="Helical" evidence="8">
    <location>
        <begin position="176"/>
        <end position="196"/>
    </location>
</feature>
<comment type="similarity">
    <text evidence="2">Belongs to the multi antimicrobial extrusion (MATE) (TC 2.A.66.1) family.</text>
</comment>
<evidence type="ECO:0000256" key="7">
    <source>
        <dbReference type="ARBA" id="ARBA00023136"/>
    </source>
</evidence>
<dbReference type="eggNOG" id="COG0534">
    <property type="taxonomic scope" value="Bacteria"/>
</dbReference>
<keyword evidence="3" id="KW-0813">Transport</keyword>
<evidence type="ECO:0000256" key="5">
    <source>
        <dbReference type="ARBA" id="ARBA00022692"/>
    </source>
</evidence>
<keyword evidence="10" id="KW-1185">Reference proteome</keyword>
<dbReference type="PANTHER" id="PTHR42893:SF46">
    <property type="entry name" value="PROTEIN DETOXIFICATION 44, CHLOROPLASTIC"/>
    <property type="match status" value="1"/>
</dbReference>
<comment type="caution">
    <text evidence="9">The sequence shown here is derived from an EMBL/GenBank/DDBJ whole genome shotgun (WGS) entry which is preliminary data.</text>
</comment>
<name>K9F1W2_9ACTO</name>
<dbReference type="Pfam" id="PF01554">
    <property type="entry name" value="MatE"/>
    <property type="match status" value="2"/>
</dbReference>
<feature type="transmembrane region" description="Helical" evidence="8">
    <location>
        <begin position="143"/>
        <end position="164"/>
    </location>
</feature>
<dbReference type="EMBL" id="AGWL01000003">
    <property type="protein sequence ID" value="EKU95440.1"/>
    <property type="molecule type" value="Genomic_DNA"/>
</dbReference>
<feature type="transmembrane region" description="Helical" evidence="8">
    <location>
        <begin position="390"/>
        <end position="412"/>
    </location>
</feature>